<evidence type="ECO:0000313" key="2">
    <source>
        <dbReference type="Proteomes" id="UP001146120"/>
    </source>
</evidence>
<dbReference type="Proteomes" id="UP001146120">
    <property type="component" value="Unassembled WGS sequence"/>
</dbReference>
<sequence>STTFTIVNSVSLTGANAARVQTLCAAECCHKRCQKDKQEALEYKTALLTALAFSDDTPPDRRTGKGVHKRSKYVGVVCKKAFQMMLDIANRTLTARRNQLASGFYPKHHANTKNQHAAYLDKDNIIKWFEATAEKLAPSCLYAFASKKPRERYQTKVKYTFLQAYLTWAKLRELYVAEMKEQDEEYVPLSLSSLQMILRKHCENLSSNVCDVCSIHHLQSISGGMSVEKAEAHAKHAADATAMRLILANVWNCIQPIELKPPNAEKICDLFKKRKLTSQQNTYEIRCISHQRLLT</sequence>
<dbReference type="EMBL" id="DAKRPA010000023">
    <property type="protein sequence ID" value="DBA03093.1"/>
    <property type="molecule type" value="Genomic_DNA"/>
</dbReference>
<protein>
    <submittedName>
        <fullName evidence="1">Uncharacterized protein</fullName>
    </submittedName>
</protein>
<proteinExistence type="predicted"/>
<dbReference type="AlphaFoldDB" id="A0AAV2ZD25"/>
<feature type="non-terminal residue" evidence="1">
    <location>
        <position position="1"/>
    </location>
</feature>
<gene>
    <name evidence="1" type="ORF">N0F65_003340</name>
</gene>
<keyword evidence="2" id="KW-1185">Reference proteome</keyword>
<reference evidence="1" key="1">
    <citation type="submission" date="2022-11" db="EMBL/GenBank/DDBJ databases">
        <authorList>
            <person name="Morgan W.R."/>
            <person name="Tartar A."/>
        </authorList>
    </citation>
    <scope>NUCLEOTIDE SEQUENCE</scope>
    <source>
        <strain evidence="1">ARSEF 373</strain>
    </source>
</reference>
<reference evidence="1" key="2">
    <citation type="journal article" date="2023" name="Microbiol Resour">
        <title>Decontamination and Annotation of the Draft Genome Sequence of the Oomycete Lagenidium giganteum ARSEF 373.</title>
        <authorList>
            <person name="Morgan W.R."/>
            <person name="Tartar A."/>
        </authorList>
    </citation>
    <scope>NUCLEOTIDE SEQUENCE</scope>
    <source>
        <strain evidence="1">ARSEF 373</strain>
    </source>
</reference>
<organism evidence="1 2">
    <name type="scientific">Lagenidium giganteum</name>
    <dbReference type="NCBI Taxonomy" id="4803"/>
    <lineage>
        <taxon>Eukaryota</taxon>
        <taxon>Sar</taxon>
        <taxon>Stramenopiles</taxon>
        <taxon>Oomycota</taxon>
        <taxon>Peronosporomycetes</taxon>
        <taxon>Pythiales</taxon>
        <taxon>Pythiaceae</taxon>
    </lineage>
</organism>
<comment type="caution">
    <text evidence="1">The sequence shown here is derived from an EMBL/GenBank/DDBJ whole genome shotgun (WGS) entry which is preliminary data.</text>
</comment>
<accession>A0AAV2ZD25</accession>
<name>A0AAV2ZD25_9STRA</name>
<evidence type="ECO:0000313" key="1">
    <source>
        <dbReference type="EMBL" id="DBA03093.1"/>
    </source>
</evidence>